<evidence type="ECO:0000259" key="2">
    <source>
        <dbReference type="Pfam" id="PF05598"/>
    </source>
</evidence>
<proteinExistence type="predicted"/>
<gene>
    <name evidence="3" type="ORF">GCM10007977_052030</name>
</gene>
<keyword evidence="4" id="KW-1185">Reference proteome</keyword>
<name>A0A917WZQ6_9ACTN</name>
<evidence type="ECO:0000256" key="1">
    <source>
        <dbReference type="SAM" id="MobiDB-lite"/>
    </source>
</evidence>
<evidence type="ECO:0000313" key="3">
    <source>
        <dbReference type="EMBL" id="GGM44023.1"/>
    </source>
</evidence>
<dbReference type="Proteomes" id="UP000642070">
    <property type="component" value="Unassembled WGS sequence"/>
</dbReference>
<protein>
    <recommendedName>
        <fullName evidence="2">Transposase InsH N-terminal domain-containing protein</fullName>
    </recommendedName>
</protein>
<feature type="region of interest" description="Disordered" evidence="1">
    <location>
        <begin position="260"/>
        <end position="285"/>
    </location>
</feature>
<feature type="domain" description="Transposase InsH N-terminal" evidence="2">
    <location>
        <begin position="32"/>
        <end position="97"/>
    </location>
</feature>
<comment type="caution">
    <text evidence="3">The sequence shown here is derived from an EMBL/GenBank/DDBJ whole genome shotgun (WGS) entry which is preliminary data.</text>
</comment>
<feature type="compositionally biased region" description="Polar residues" evidence="1">
    <location>
        <begin position="274"/>
        <end position="285"/>
    </location>
</feature>
<dbReference type="InterPro" id="IPR008490">
    <property type="entry name" value="Transposase_InsH_N"/>
</dbReference>
<organism evidence="3 4">
    <name type="scientific">Dactylosporangium sucinum</name>
    <dbReference type="NCBI Taxonomy" id="1424081"/>
    <lineage>
        <taxon>Bacteria</taxon>
        <taxon>Bacillati</taxon>
        <taxon>Actinomycetota</taxon>
        <taxon>Actinomycetes</taxon>
        <taxon>Micromonosporales</taxon>
        <taxon>Micromonosporaceae</taxon>
        <taxon>Dactylosporangium</taxon>
    </lineage>
</organism>
<sequence length="285" mass="30734">MALGRASQQLDLLDPVIRFCDETLPGNSIFAFLHEHREALFPDSMFTDLFAEVGRRSVPASVVATVMVLQRLEGLSDREAVERFTFDARWRYAAGVGGWDGAGRVGFAHTVLVDMRERLRRSDRPDRIFEVALAAARTAGLIGRRRVLDSTPLHDAVATMDTITLIRAAVRGLLSVAGPGLAGALRAVLTSGDEYASAAKPLIDWDDKAAREALIDSRARDGHALLGRLMGVKTCPNPSSRPCGSSPWCLARTWKQARSPLARSAGRASVGSSTWPPSSNCTPAG</sequence>
<evidence type="ECO:0000313" key="4">
    <source>
        <dbReference type="Proteomes" id="UP000642070"/>
    </source>
</evidence>
<reference evidence="3" key="2">
    <citation type="submission" date="2020-09" db="EMBL/GenBank/DDBJ databases">
        <authorList>
            <person name="Sun Q."/>
            <person name="Ohkuma M."/>
        </authorList>
    </citation>
    <scope>NUCLEOTIDE SEQUENCE</scope>
    <source>
        <strain evidence="3">JCM 19831</strain>
    </source>
</reference>
<feature type="compositionally biased region" description="Low complexity" evidence="1">
    <location>
        <begin position="262"/>
        <end position="273"/>
    </location>
</feature>
<accession>A0A917WZQ6</accession>
<dbReference type="AlphaFoldDB" id="A0A917WZQ6"/>
<reference evidence="3" key="1">
    <citation type="journal article" date="2014" name="Int. J. Syst. Evol. Microbiol.">
        <title>Complete genome sequence of Corynebacterium casei LMG S-19264T (=DSM 44701T), isolated from a smear-ripened cheese.</title>
        <authorList>
            <consortium name="US DOE Joint Genome Institute (JGI-PGF)"/>
            <person name="Walter F."/>
            <person name="Albersmeier A."/>
            <person name="Kalinowski J."/>
            <person name="Ruckert C."/>
        </authorList>
    </citation>
    <scope>NUCLEOTIDE SEQUENCE</scope>
    <source>
        <strain evidence="3">JCM 19831</strain>
    </source>
</reference>
<dbReference type="Pfam" id="PF05598">
    <property type="entry name" value="DUF772"/>
    <property type="match status" value="1"/>
</dbReference>
<dbReference type="EMBL" id="BMPI01000026">
    <property type="protein sequence ID" value="GGM44023.1"/>
    <property type="molecule type" value="Genomic_DNA"/>
</dbReference>